<dbReference type="FunFam" id="2.40.10.10:FF:000084">
    <property type="entry name" value="Serine protease easter"/>
    <property type="match status" value="1"/>
</dbReference>
<dbReference type="Gene3D" id="3.30.1640.30">
    <property type="match status" value="1"/>
</dbReference>
<evidence type="ECO:0000256" key="4">
    <source>
        <dbReference type="ARBA" id="ARBA00022825"/>
    </source>
</evidence>
<sequence>MLKPVLISVFCFCAFLCGSASAQYHHPNGTMGKLTFGHCITPNGRPGSCVILQHCKKLYTLLINQPLHDVNRLYLSQSQCGYLNGKVLICCPDQNTTPLILTQVAVKPIKSGPGFKKAVLLDKMPMESTKSRKLPRPSKCGQMTSSRIYGGNTTKIDEYPWMALIEYTKPFGRIGHHCGGSLISSRYIVTASHCVNGKALPNDWLISAVRLGEWDTTTNPDCEVDVRGEKDCAPMHIDVPVENAIPHPRYDPNSMNQVNDIALLRLKNAVTFTDFIRPICLPLNNNLRTATFDDIIMDVAGWGKTESKSSSNVKLKAELVGVPLENCRHVYRPQSILLEATQMCAGGKKGVDSCRGDSGGPLIGLGTTGRGRTYYFLIGIVSFGPASCGLEGWPGVYTRVGHFVDWIQATIES</sequence>
<keyword evidence="3 10" id="KW-0378">Hydrolase</keyword>
<dbReference type="SMART" id="SM00680">
    <property type="entry name" value="CLIP"/>
    <property type="match status" value="1"/>
</dbReference>
<dbReference type="InterPro" id="IPR018114">
    <property type="entry name" value="TRYPSIN_HIS"/>
</dbReference>
<dbReference type="InterPro" id="IPR033116">
    <property type="entry name" value="TRYPSIN_SER"/>
</dbReference>
<dbReference type="GO" id="GO:0005576">
    <property type="term" value="C:extracellular region"/>
    <property type="evidence" value="ECO:0007669"/>
    <property type="project" value="UniProtKB-SubCell"/>
</dbReference>
<evidence type="ECO:0000256" key="7">
    <source>
        <dbReference type="ARBA" id="ARBA00023157"/>
    </source>
</evidence>
<name>A0A0A1X7H3_ZEUCU</name>
<evidence type="ECO:0000256" key="10">
    <source>
        <dbReference type="RuleBase" id="RU363034"/>
    </source>
</evidence>
<dbReference type="Pfam" id="PF12032">
    <property type="entry name" value="CLIP"/>
    <property type="match status" value="1"/>
</dbReference>
<evidence type="ECO:0000259" key="13">
    <source>
        <dbReference type="PROSITE" id="PS51888"/>
    </source>
</evidence>
<comment type="domain">
    <text evidence="11">The clip domain consists of 35-55 residues which are 'knitted' together usually by 3 conserved disulfide bonds forming a clip-like compact structure.</text>
</comment>
<dbReference type="AlphaFoldDB" id="A0A0A1X7H3"/>
<dbReference type="InterPro" id="IPR022700">
    <property type="entry name" value="CLIP"/>
</dbReference>
<dbReference type="InterPro" id="IPR009003">
    <property type="entry name" value="Peptidase_S1_PA"/>
</dbReference>
<feature type="domain" description="Peptidase S1" evidence="12">
    <location>
        <begin position="148"/>
        <end position="412"/>
    </location>
</feature>
<dbReference type="PROSITE" id="PS50240">
    <property type="entry name" value="TRYPSIN_DOM"/>
    <property type="match status" value="1"/>
</dbReference>
<dbReference type="PROSITE" id="PS00134">
    <property type="entry name" value="TRYPSIN_HIS"/>
    <property type="match status" value="1"/>
</dbReference>
<gene>
    <name evidence="14" type="primary">ea_32</name>
    <name evidence="14" type="ORF">g.15650</name>
</gene>
<evidence type="ECO:0000256" key="3">
    <source>
        <dbReference type="ARBA" id="ARBA00022801"/>
    </source>
</evidence>
<keyword evidence="7" id="KW-1015">Disulfide bond</keyword>
<evidence type="ECO:0000259" key="12">
    <source>
        <dbReference type="PROSITE" id="PS50240"/>
    </source>
</evidence>
<comment type="similarity">
    <text evidence="9 11">Belongs to the peptidase S1 family. CLIP subfamily.</text>
</comment>
<evidence type="ECO:0000256" key="1">
    <source>
        <dbReference type="ARBA" id="ARBA00022670"/>
    </source>
</evidence>
<keyword evidence="4 10" id="KW-0720">Serine protease</keyword>
<dbReference type="PROSITE" id="PS51888">
    <property type="entry name" value="CLIP"/>
    <property type="match status" value="1"/>
</dbReference>
<dbReference type="EMBL" id="GBXI01007200">
    <property type="protein sequence ID" value="JAD07092.1"/>
    <property type="molecule type" value="Transcribed_RNA"/>
</dbReference>
<dbReference type="Gene3D" id="2.40.10.10">
    <property type="entry name" value="Trypsin-like serine proteases"/>
    <property type="match status" value="2"/>
</dbReference>
<dbReference type="Pfam" id="PF00089">
    <property type="entry name" value="Trypsin"/>
    <property type="match status" value="1"/>
</dbReference>
<evidence type="ECO:0000256" key="11">
    <source>
        <dbReference type="RuleBase" id="RU366078"/>
    </source>
</evidence>
<dbReference type="PANTHER" id="PTHR24256">
    <property type="entry name" value="TRYPTASE-RELATED"/>
    <property type="match status" value="1"/>
</dbReference>
<dbReference type="InterPro" id="IPR038565">
    <property type="entry name" value="CLIP_sf"/>
</dbReference>
<feature type="chain" id="PRO_5023979054" description="CLIP domain-containing serine protease" evidence="11">
    <location>
        <begin position="23"/>
        <end position="413"/>
    </location>
</feature>
<dbReference type="InterPro" id="IPR001314">
    <property type="entry name" value="Peptidase_S1A"/>
</dbReference>
<dbReference type="CDD" id="cd00190">
    <property type="entry name" value="Tryp_SPc"/>
    <property type="match status" value="1"/>
</dbReference>
<evidence type="ECO:0000256" key="8">
    <source>
        <dbReference type="ARBA" id="ARBA00023180"/>
    </source>
</evidence>
<evidence type="ECO:0000256" key="9">
    <source>
        <dbReference type="ARBA" id="ARBA00024195"/>
    </source>
</evidence>
<dbReference type="EC" id="3.4.21.-" evidence="10"/>
<feature type="domain" description="Clip" evidence="13">
    <location>
        <begin position="38"/>
        <end position="91"/>
    </location>
</feature>
<evidence type="ECO:0000313" key="14">
    <source>
        <dbReference type="EMBL" id="JAD07092.1"/>
    </source>
</evidence>
<dbReference type="PRINTS" id="PR00722">
    <property type="entry name" value="CHYMOTRYPSIN"/>
</dbReference>
<keyword evidence="2 11" id="KW-0732">Signal</keyword>
<organism evidence="14">
    <name type="scientific">Zeugodacus cucurbitae</name>
    <name type="common">Melon fruit fly</name>
    <name type="synonym">Bactrocera cucurbitae</name>
    <dbReference type="NCBI Taxonomy" id="28588"/>
    <lineage>
        <taxon>Eukaryota</taxon>
        <taxon>Metazoa</taxon>
        <taxon>Ecdysozoa</taxon>
        <taxon>Arthropoda</taxon>
        <taxon>Hexapoda</taxon>
        <taxon>Insecta</taxon>
        <taxon>Pterygota</taxon>
        <taxon>Neoptera</taxon>
        <taxon>Endopterygota</taxon>
        <taxon>Diptera</taxon>
        <taxon>Brachycera</taxon>
        <taxon>Muscomorpha</taxon>
        <taxon>Tephritoidea</taxon>
        <taxon>Tephritidae</taxon>
        <taxon>Zeugodacus</taxon>
        <taxon>Zeugodacus</taxon>
    </lineage>
</organism>
<reference evidence="14" key="2">
    <citation type="journal article" date="2015" name="Gigascience">
        <title>Reconstructing a comprehensive transcriptome assembly of a white-pupal translocated strain of the pest fruit fly Bactrocera cucurbitae.</title>
        <authorList>
            <person name="Sim S.B."/>
            <person name="Calla B."/>
            <person name="Hall B."/>
            <person name="DeRego T."/>
            <person name="Geib S.M."/>
        </authorList>
    </citation>
    <scope>NUCLEOTIDE SEQUENCE</scope>
</reference>
<keyword evidence="5" id="KW-0106">Calcium</keyword>
<evidence type="ECO:0000256" key="6">
    <source>
        <dbReference type="ARBA" id="ARBA00023145"/>
    </source>
</evidence>
<keyword evidence="6" id="KW-0865">Zymogen</keyword>
<dbReference type="FunFam" id="2.40.10.10:FF:000028">
    <property type="entry name" value="Serine protease easter"/>
    <property type="match status" value="1"/>
</dbReference>
<dbReference type="InterPro" id="IPR051487">
    <property type="entry name" value="Ser/Thr_Proteases_Immune/Dev"/>
</dbReference>
<keyword evidence="8" id="KW-0325">Glycoprotein</keyword>
<dbReference type="GO" id="GO:0004252">
    <property type="term" value="F:serine-type endopeptidase activity"/>
    <property type="evidence" value="ECO:0007669"/>
    <property type="project" value="UniProtKB-UniRule"/>
</dbReference>
<dbReference type="GO" id="GO:0006508">
    <property type="term" value="P:proteolysis"/>
    <property type="evidence" value="ECO:0007669"/>
    <property type="project" value="UniProtKB-KW"/>
</dbReference>
<dbReference type="InterPro" id="IPR043504">
    <property type="entry name" value="Peptidase_S1_PA_chymotrypsin"/>
</dbReference>
<dbReference type="PROSITE" id="PS00135">
    <property type="entry name" value="TRYPSIN_SER"/>
    <property type="match status" value="1"/>
</dbReference>
<dbReference type="SUPFAM" id="SSF50494">
    <property type="entry name" value="Trypsin-like serine proteases"/>
    <property type="match status" value="1"/>
</dbReference>
<comment type="subcellular location">
    <subcellularLocation>
        <location evidence="11">Secreted</location>
    </subcellularLocation>
</comment>
<reference evidence="14" key="1">
    <citation type="submission" date="2014-11" db="EMBL/GenBank/DDBJ databases">
        <authorList>
            <person name="Geib S."/>
        </authorList>
    </citation>
    <scope>NUCLEOTIDE SEQUENCE</scope>
</reference>
<keyword evidence="11" id="KW-0964">Secreted</keyword>
<dbReference type="OrthoDB" id="9028152at2759"/>
<evidence type="ECO:0000256" key="5">
    <source>
        <dbReference type="ARBA" id="ARBA00022837"/>
    </source>
</evidence>
<evidence type="ECO:0000256" key="2">
    <source>
        <dbReference type="ARBA" id="ARBA00022729"/>
    </source>
</evidence>
<dbReference type="SMART" id="SM00020">
    <property type="entry name" value="Tryp_SPc"/>
    <property type="match status" value="1"/>
</dbReference>
<feature type="signal peptide" evidence="11">
    <location>
        <begin position="1"/>
        <end position="22"/>
    </location>
</feature>
<keyword evidence="1 10" id="KW-0645">Protease</keyword>
<protein>
    <recommendedName>
        <fullName evidence="11">CLIP domain-containing serine protease</fullName>
        <ecNumber evidence="10">3.4.21.-</ecNumber>
    </recommendedName>
</protein>
<accession>A0A0A1X7H3</accession>
<proteinExistence type="inferred from homology"/>
<dbReference type="InterPro" id="IPR001254">
    <property type="entry name" value="Trypsin_dom"/>
</dbReference>